<dbReference type="InterPro" id="IPR023578">
    <property type="entry name" value="Ras_GEF_dom_sf"/>
</dbReference>
<dbReference type="AlphaFoldDB" id="A0AAD8AND7"/>
<feature type="non-terminal residue" evidence="4">
    <location>
        <position position="1"/>
    </location>
</feature>
<keyword evidence="5" id="KW-1185">Reference proteome</keyword>
<proteinExistence type="predicted"/>
<comment type="caution">
    <text evidence="4">The sequence shown here is derived from an EMBL/GenBank/DDBJ whole genome shotgun (WGS) entry which is preliminary data.</text>
</comment>
<evidence type="ECO:0000313" key="5">
    <source>
        <dbReference type="Proteomes" id="UP001233999"/>
    </source>
</evidence>
<dbReference type="EMBL" id="JASPKZ010000017">
    <property type="protein sequence ID" value="KAJ9601442.1"/>
    <property type="molecule type" value="Genomic_DNA"/>
</dbReference>
<dbReference type="InterPro" id="IPR036964">
    <property type="entry name" value="RASGEF_cat_dom_sf"/>
</dbReference>
<evidence type="ECO:0000259" key="3">
    <source>
        <dbReference type="PROSITE" id="PS50009"/>
    </source>
</evidence>
<reference evidence="4" key="2">
    <citation type="submission" date="2023-05" db="EMBL/GenBank/DDBJ databases">
        <authorList>
            <person name="Fouks B."/>
        </authorList>
    </citation>
    <scope>NUCLEOTIDE SEQUENCE</scope>
    <source>
        <strain evidence="4">Stay&amp;Tobe</strain>
        <tissue evidence="4">Testes</tissue>
    </source>
</reference>
<dbReference type="Gene3D" id="1.10.840.10">
    <property type="entry name" value="Ras guanine-nucleotide exchange factors catalytic domain"/>
    <property type="match status" value="1"/>
</dbReference>
<reference evidence="4" key="1">
    <citation type="journal article" date="2023" name="IScience">
        <title>Live-bearing cockroach genome reveals convergent evolutionary mechanisms linked to viviparity in insects and beyond.</title>
        <authorList>
            <person name="Fouks B."/>
            <person name="Harrison M.C."/>
            <person name="Mikhailova A.A."/>
            <person name="Marchal E."/>
            <person name="English S."/>
            <person name="Carruthers M."/>
            <person name="Jennings E.C."/>
            <person name="Chiamaka E.L."/>
            <person name="Frigard R.A."/>
            <person name="Pippel M."/>
            <person name="Attardo G.M."/>
            <person name="Benoit J.B."/>
            <person name="Bornberg-Bauer E."/>
            <person name="Tobe S.S."/>
        </authorList>
    </citation>
    <scope>NUCLEOTIDE SEQUENCE</scope>
    <source>
        <strain evidence="4">Stay&amp;Tobe</strain>
    </source>
</reference>
<dbReference type="GO" id="GO:0005886">
    <property type="term" value="C:plasma membrane"/>
    <property type="evidence" value="ECO:0007669"/>
    <property type="project" value="TreeGrafter"/>
</dbReference>
<evidence type="ECO:0000256" key="2">
    <source>
        <dbReference type="PROSITE-ProRule" id="PRU00168"/>
    </source>
</evidence>
<dbReference type="PANTHER" id="PTHR23113:SF368">
    <property type="entry name" value="CELL DIVISION CONTROL PROTEIN 25"/>
    <property type="match status" value="1"/>
</dbReference>
<dbReference type="InterPro" id="IPR008937">
    <property type="entry name" value="Ras-like_GEF"/>
</dbReference>
<dbReference type="GO" id="GO:0007265">
    <property type="term" value="P:Ras protein signal transduction"/>
    <property type="evidence" value="ECO:0007669"/>
    <property type="project" value="TreeGrafter"/>
</dbReference>
<accession>A0AAD8AND7</accession>
<dbReference type="SUPFAM" id="SSF48366">
    <property type="entry name" value="Ras GEF"/>
    <property type="match status" value="1"/>
</dbReference>
<protein>
    <recommendedName>
        <fullName evidence="3">Ras-GEF domain-containing protein</fullName>
    </recommendedName>
</protein>
<dbReference type="Proteomes" id="UP001233999">
    <property type="component" value="Unassembled WGS sequence"/>
</dbReference>
<organism evidence="4 5">
    <name type="scientific">Diploptera punctata</name>
    <name type="common">Pacific beetle cockroach</name>
    <dbReference type="NCBI Taxonomy" id="6984"/>
    <lineage>
        <taxon>Eukaryota</taxon>
        <taxon>Metazoa</taxon>
        <taxon>Ecdysozoa</taxon>
        <taxon>Arthropoda</taxon>
        <taxon>Hexapoda</taxon>
        <taxon>Insecta</taxon>
        <taxon>Pterygota</taxon>
        <taxon>Neoptera</taxon>
        <taxon>Polyneoptera</taxon>
        <taxon>Dictyoptera</taxon>
        <taxon>Blattodea</taxon>
        <taxon>Blaberoidea</taxon>
        <taxon>Blaberidae</taxon>
        <taxon>Diplopterinae</taxon>
        <taxon>Diploptera</taxon>
    </lineage>
</organism>
<sequence>SELEDIMRIHPRSHDWLDIVETSVSMWEDAKARRETQNNKNRHRRYYGFSSHYLFLNGLGPWHVTPGERHSIQAKRAVSTVTIRRQSAESELRLPVSRRLLSASISCDAIHINNHIDYMFPKKLMSPSQPVLYFWTPEYWYRPISLQAAYRDLYRHLHQIRRFQEYNTLHQGGKERKRKSLHSKLSCRIKNSERSEHNNCRNNFKHIIKTGSTKSNDSDYRYKQETRTITYLHKMLKLDPVLTAWNFDSSTLAYQITLIDKDLFLKIPHYELGVIVWLQSSRNAPNIGALIAFSHRISCLVTTEVLREESVNVRAQLITRFINVAEKCNRLNNFQSCRSVLAGLQSLPVYRLHSTWKYVRLHHATKYHVFEKLCRMYRDPRLPNYQKAFFKASLNPPYLPYIGDLLAKLLGRVPEKSLSISETLLKETEKPEDSQVQIINSSSHSSSFDQSITLRKSNCTILDKIEKIPGRGVGHEVKDSDSCLEDDENTIHEFIVSVLSEDESDSNSSSNSYSFDECDSSPVSKRILLQSKPINSKSSDVNLNEQSVRTVTLKYNGSKCFPLATAPRLPHIVTNKEPRVNTNKDQGPHQ</sequence>
<dbReference type="InterPro" id="IPR001895">
    <property type="entry name" value="RASGEF_cat_dom"/>
</dbReference>
<keyword evidence="1 2" id="KW-0344">Guanine-nucleotide releasing factor</keyword>
<dbReference type="PROSITE" id="PS50009">
    <property type="entry name" value="RASGEF_CAT"/>
    <property type="match status" value="1"/>
</dbReference>
<feature type="domain" description="Ras-GEF" evidence="3">
    <location>
        <begin position="248"/>
        <end position="478"/>
    </location>
</feature>
<evidence type="ECO:0000256" key="1">
    <source>
        <dbReference type="ARBA" id="ARBA00022658"/>
    </source>
</evidence>
<dbReference type="SMART" id="SM00147">
    <property type="entry name" value="RasGEF"/>
    <property type="match status" value="1"/>
</dbReference>
<dbReference type="Pfam" id="PF00617">
    <property type="entry name" value="RasGEF"/>
    <property type="match status" value="1"/>
</dbReference>
<name>A0AAD8AND7_DIPPU</name>
<evidence type="ECO:0000313" key="4">
    <source>
        <dbReference type="EMBL" id="KAJ9601442.1"/>
    </source>
</evidence>
<dbReference type="GO" id="GO:0005085">
    <property type="term" value="F:guanyl-nucleotide exchange factor activity"/>
    <property type="evidence" value="ECO:0007669"/>
    <property type="project" value="UniProtKB-KW"/>
</dbReference>
<gene>
    <name evidence="4" type="ORF">L9F63_000409</name>
</gene>
<dbReference type="PANTHER" id="PTHR23113">
    <property type="entry name" value="GUANINE NUCLEOTIDE EXCHANGE FACTOR"/>
    <property type="match status" value="1"/>
</dbReference>